<keyword evidence="3" id="KW-1185">Reference proteome</keyword>
<dbReference type="Proteomes" id="UP000694864">
    <property type="component" value="Chromosome 1"/>
</dbReference>
<evidence type="ECO:0000313" key="4">
    <source>
        <dbReference type="RefSeq" id="XP_010423120.1"/>
    </source>
</evidence>
<dbReference type="InterPro" id="IPR040256">
    <property type="entry name" value="At4g02000-like"/>
</dbReference>
<reference evidence="3" key="1">
    <citation type="journal article" date="2014" name="Nat. Commun.">
        <title>The emerging biofuel crop Camelina sativa retains a highly undifferentiated hexaploid genome structure.</title>
        <authorList>
            <person name="Kagale S."/>
            <person name="Koh C."/>
            <person name="Nixon J."/>
            <person name="Bollina V."/>
            <person name="Clarke W.E."/>
            <person name="Tuteja R."/>
            <person name="Spillane C."/>
            <person name="Robinson S.J."/>
            <person name="Links M.G."/>
            <person name="Clarke C."/>
            <person name="Higgins E.E."/>
            <person name="Huebert T."/>
            <person name="Sharpe A.G."/>
            <person name="Parkin I.A."/>
        </authorList>
    </citation>
    <scope>NUCLEOTIDE SEQUENCE [LARGE SCALE GENOMIC DNA]</scope>
    <source>
        <strain evidence="3">cv. DH55</strain>
    </source>
</reference>
<name>A0ABM0TA17_CAMSA</name>
<dbReference type="PANTHER" id="PTHR31286:SF99">
    <property type="entry name" value="DUF4283 DOMAIN-CONTAINING PROTEIN"/>
    <property type="match status" value="1"/>
</dbReference>
<reference evidence="4" key="2">
    <citation type="submission" date="2025-08" db="UniProtKB">
        <authorList>
            <consortium name="RefSeq"/>
        </authorList>
    </citation>
    <scope>IDENTIFICATION</scope>
    <source>
        <tissue evidence="4">Leaf</tissue>
    </source>
</reference>
<sequence length="301" mass="33654">MTSRVFGENEATMMEVGERDRPPGDPPDLRQSWVDKVIGGNLGGRLTPEAVLDDEFVEQKVRLEFPSGEDGEPVVTIEPEVLKAMNGLWRHCMIVKVLGRSVNISVLSKRLRELWKLSGELHVMDLPRQFFLVRFGSEVEYLAALTGGPWRVFGSYLMVQAWTPEFDPLVDEIVTTPVWVRVSNLTYNFYHRAILMSLSKGLGRPIKVDLTTLNFERGRFARICVEVNLKKPLKGSILINGGHYFVSYEGLTNICSLCGLFGHVVHNCPTKSVEMTIVAVPDVPSADPPVVEQGRDGFTPV</sequence>
<proteinExistence type="predicted"/>
<dbReference type="PANTHER" id="PTHR31286">
    <property type="entry name" value="GLYCINE-RICH CELL WALL STRUCTURAL PROTEIN 1.8-LIKE"/>
    <property type="match status" value="1"/>
</dbReference>
<feature type="domain" description="DUF4283" evidence="2">
    <location>
        <begin position="86"/>
        <end position="168"/>
    </location>
</feature>
<evidence type="ECO:0000256" key="1">
    <source>
        <dbReference type="SAM" id="MobiDB-lite"/>
    </source>
</evidence>
<protein>
    <submittedName>
        <fullName evidence="4">Uncharacterized protein LOC104708268</fullName>
    </submittedName>
</protein>
<gene>
    <name evidence="4" type="primary">LOC104708268</name>
</gene>
<dbReference type="RefSeq" id="XP_010423120.1">
    <property type="nucleotide sequence ID" value="XM_010424818.1"/>
</dbReference>
<dbReference type="GeneID" id="104708268"/>
<feature type="region of interest" description="Disordered" evidence="1">
    <location>
        <begin position="1"/>
        <end position="29"/>
    </location>
</feature>
<dbReference type="Pfam" id="PF14111">
    <property type="entry name" value="DUF4283"/>
    <property type="match status" value="1"/>
</dbReference>
<organism evidence="3 4">
    <name type="scientific">Camelina sativa</name>
    <name type="common">False flax</name>
    <name type="synonym">Myagrum sativum</name>
    <dbReference type="NCBI Taxonomy" id="90675"/>
    <lineage>
        <taxon>Eukaryota</taxon>
        <taxon>Viridiplantae</taxon>
        <taxon>Streptophyta</taxon>
        <taxon>Embryophyta</taxon>
        <taxon>Tracheophyta</taxon>
        <taxon>Spermatophyta</taxon>
        <taxon>Magnoliopsida</taxon>
        <taxon>eudicotyledons</taxon>
        <taxon>Gunneridae</taxon>
        <taxon>Pentapetalae</taxon>
        <taxon>rosids</taxon>
        <taxon>malvids</taxon>
        <taxon>Brassicales</taxon>
        <taxon>Brassicaceae</taxon>
        <taxon>Camelineae</taxon>
        <taxon>Camelina</taxon>
    </lineage>
</organism>
<evidence type="ECO:0000313" key="3">
    <source>
        <dbReference type="Proteomes" id="UP000694864"/>
    </source>
</evidence>
<dbReference type="InterPro" id="IPR025558">
    <property type="entry name" value="DUF4283"/>
</dbReference>
<accession>A0ABM0TA17</accession>
<evidence type="ECO:0000259" key="2">
    <source>
        <dbReference type="Pfam" id="PF14111"/>
    </source>
</evidence>